<protein>
    <submittedName>
        <fullName evidence="3">DNA invertase Pin-like site-specific DNA recombinase</fullName>
    </submittedName>
</protein>
<dbReference type="Gene3D" id="1.10.10.60">
    <property type="entry name" value="Homeodomain-like"/>
    <property type="match status" value="1"/>
</dbReference>
<name>A0ABV2K9H3_SPOPS</name>
<dbReference type="InterPro" id="IPR006119">
    <property type="entry name" value="Resolv_N"/>
</dbReference>
<gene>
    <name evidence="3" type="ORF">ABIC55_002599</name>
</gene>
<reference evidence="3 4" key="1">
    <citation type="submission" date="2024-06" db="EMBL/GenBank/DDBJ databases">
        <title>Sorghum-associated microbial communities from plants grown in Nebraska, USA.</title>
        <authorList>
            <person name="Schachtman D."/>
        </authorList>
    </citation>
    <scope>NUCLEOTIDE SEQUENCE [LARGE SCALE GENOMIC DNA]</scope>
    <source>
        <strain evidence="3 4">1288</strain>
    </source>
</reference>
<dbReference type="EMBL" id="JBEPME010000003">
    <property type="protein sequence ID" value="MET3657512.1"/>
    <property type="molecule type" value="Genomic_DNA"/>
</dbReference>
<dbReference type="Gene3D" id="3.40.50.1390">
    <property type="entry name" value="Resolvase, N-terminal catalytic domain"/>
    <property type="match status" value="1"/>
</dbReference>
<dbReference type="Pfam" id="PF00239">
    <property type="entry name" value="Resolvase"/>
    <property type="match status" value="1"/>
</dbReference>
<comment type="similarity">
    <text evidence="1">Belongs to the site-specific recombinase resolvase family.</text>
</comment>
<dbReference type="SUPFAM" id="SSF46689">
    <property type="entry name" value="Homeodomain-like"/>
    <property type="match status" value="1"/>
</dbReference>
<evidence type="ECO:0000259" key="2">
    <source>
        <dbReference type="PROSITE" id="PS51736"/>
    </source>
</evidence>
<dbReference type="InterPro" id="IPR009057">
    <property type="entry name" value="Homeodomain-like_sf"/>
</dbReference>
<evidence type="ECO:0000256" key="1">
    <source>
        <dbReference type="ARBA" id="ARBA00009913"/>
    </source>
</evidence>
<dbReference type="InterPro" id="IPR050639">
    <property type="entry name" value="SSR_resolvase"/>
</dbReference>
<dbReference type="PROSITE" id="PS51736">
    <property type="entry name" value="RECOMBINASES_3"/>
    <property type="match status" value="1"/>
</dbReference>
<accession>A0ABV2K9H3</accession>
<dbReference type="InterPro" id="IPR040652">
    <property type="entry name" value="Cry35Ab1_HTH"/>
</dbReference>
<dbReference type="CDD" id="cd03768">
    <property type="entry name" value="SR_ResInv"/>
    <property type="match status" value="1"/>
</dbReference>
<dbReference type="SUPFAM" id="SSF53041">
    <property type="entry name" value="Resolvase-like"/>
    <property type="match status" value="1"/>
</dbReference>
<evidence type="ECO:0000313" key="3">
    <source>
        <dbReference type="EMBL" id="MET3657512.1"/>
    </source>
</evidence>
<feature type="domain" description="Resolvase/invertase-type recombinase catalytic" evidence="2">
    <location>
        <begin position="1"/>
        <end position="134"/>
    </location>
</feature>
<comment type="caution">
    <text evidence="3">The sequence shown here is derived from an EMBL/GenBank/DDBJ whole genome shotgun (WGS) entry which is preliminary data.</text>
</comment>
<evidence type="ECO:0000313" key="4">
    <source>
        <dbReference type="Proteomes" id="UP001549104"/>
    </source>
</evidence>
<dbReference type="Pfam" id="PF18010">
    <property type="entry name" value="HTH_49"/>
    <property type="match status" value="1"/>
</dbReference>
<organism evidence="3 4">
    <name type="scientific">Sporosarcina psychrophila</name>
    <name type="common">Bacillus psychrophilus</name>
    <dbReference type="NCBI Taxonomy" id="1476"/>
    <lineage>
        <taxon>Bacteria</taxon>
        <taxon>Bacillati</taxon>
        <taxon>Bacillota</taxon>
        <taxon>Bacilli</taxon>
        <taxon>Bacillales</taxon>
        <taxon>Caryophanaceae</taxon>
        <taxon>Sporosarcina</taxon>
    </lineage>
</organism>
<sequence length="187" mass="21003">MKYGYGRVSTASQDLELQLQTLKSEGCDKIYSEKFTGTKADRPQFVELLSLLKKGDTLVVTKLDRFARSAEDGVNLIKELLSKGIKVHILNMGLVEDTSMGRLILRMLSAIAEFDRDMIVERLAEGKAIAKQNPDFREGRPKKFTKKQVAHALQLLETNSYTQVEEITGISKSTLIRAKREVTKGLL</sequence>
<dbReference type="PANTHER" id="PTHR30461">
    <property type="entry name" value="DNA-INVERTASE FROM LAMBDOID PROPHAGE"/>
    <property type="match status" value="1"/>
</dbReference>
<dbReference type="PANTHER" id="PTHR30461:SF26">
    <property type="entry name" value="RESOLVASE HOMOLOG YNEB"/>
    <property type="match status" value="1"/>
</dbReference>
<dbReference type="Proteomes" id="UP001549104">
    <property type="component" value="Unassembled WGS sequence"/>
</dbReference>
<dbReference type="RefSeq" id="WP_342539428.1">
    <property type="nucleotide sequence ID" value="NZ_JBEPME010000003.1"/>
</dbReference>
<keyword evidence="4" id="KW-1185">Reference proteome</keyword>
<dbReference type="SMART" id="SM00857">
    <property type="entry name" value="Resolvase"/>
    <property type="match status" value="1"/>
</dbReference>
<proteinExistence type="inferred from homology"/>
<dbReference type="InterPro" id="IPR036162">
    <property type="entry name" value="Resolvase-like_N_sf"/>
</dbReference>